<keyword evidence="2" id="KW-1185">Reference proteome</keyword>
<dbReference type="AlphaFoldDB" id="A0A3D9BVK5"/>
<sequence length="76" mass="8512">MDPTEHMDAEGFADIRTLAQRERRMALSDREWSHRLKGYGYRVVRTEAGAVICGVLSDAPLCTLPAEREPAGETLH</sequence>
<name>A0A3D9BVK5_9RHOB</name>
<evidence type="ECO:0000313" key="2">
    <source>
        <dbReference type="Proteomes" id="UP000257131"/>
    </source>
</evidence>
<evidence type="ECO:0000313" key="1">
    <source>
        <dbReference type="EMBL" id="REC57361.1"/>
    </source>
</evidence>
<accession>A0A3D9BVK5</accession>
<dbReference type="EMBL" id="QOHR01000007">
    <property type="protein sequence ID" value="REC57361.1"/>
    <property type="molecule type" value="Genomic_DNA"/>
</dbReference>
<gene>
    <name evidence="1" type="ORF">DRV84_07915</name>
</gene>
<dbReference type="Proteomes" id="UP000257131">
    <property type="component" value="Unassembled WGS sequence"/>
</dbReference>
<proteinExistence type="predicted"/>
<dbReference type="RefSeq" id="WP_115979347.1">
    <property type="nucleotide sequence ID" value="NZ_QOHR01000007.1"/>
</dbReference>
<protein>
    <submittedName>
        <fullName evidence="1">Uncharacterized protein</fullName>
    </submittedName>
</protein>
<dbReference type="OrthoDB" id="7874863at2"/>
<reference evidence="1 2" key="1">
    <citation type="journal article" date="2017" name="Int. J. Syst. Evol. Microbiol.">
        <title>Rhodosalinus sediminis gen. nov., sp. nov., isolated from marine saltern.</title>
        <authorList>
            <person name="Guo L.Y."/>
            <person name="Ling S.K."/>
            <person name="Li C.M."/>
            <person name="Chen G.J."/>
            <person name="Du Z.J."/>
        </authorList>
    </citation>
    <scope>NUCLEOTIDE SEQUENCE [LARGE SCALE GENOMIC DNA]</scope>
    <source>
        <strain evidence="1 2">WDN1C137</strain>
    </source>
</reference>
<comment type="caution">
    <text evidence="1">The sequence shown here is derived from an EMBL/GenBank/DDBJ whole genome shotgun (WGS) entry which is preliminary data.</text>
</comment>
<organism evidence="1 2">
    <name type="scientific">Rhodosalinus sediminis</name>
    <dbReference type="NCBI Taxonomy" id="1940533"/>
    <lineage>
        <taxon>Bacteria</taxon>
        <taxon>Pseudomonadati</taxon>
        <taxon>Pseudomonadota</taxon>
        <taxon>Alphaproteobacteria</taxon>
        <taxon>Rhodobacterales</taxon>
        <taxon>Paracoccaceae</taxon>
        <taxon>Rhodosalinus</taxon>
    </lineage>
</organism>